<evidence type="ECO:0000256" key="3">
    <source>
        <dbReference type="ARBA" id="ARBA00022833"/>
    </source>
</evidence>
<dbReference type="EMBL" id="JANJYJ010000009">
    <property type="protein sequence ID" value="KAK3190093.1"/>
    <property type="molecule type" value="Genomic_DNA"/>
</dbReference>
<accession>A0AAD9ZSQ0</accession>
<keyword evidence="2 4" id="KW-0863">Zinc-finger</keyword>
<dbReference type="SMART" id="SM00575">
    <property type="entry name" value="ZnF_PMZ"/>
    <property type="match status" value="1"/>
</dbReference>
<dbReference type="InterPro" id="IPR007527">
    <property type="entry name" value="Znf_SWIM"/>
</dbReference>
<sequence>MLPFSVSVKIGDKVCDLGIVEADEFSVVSIINDAKKAFEGDFIKEFDILKLSIIFPWSMQRYVLETDADLLAVLQEYDKLLVDSDIELDFEYHPDLESNDDSNVSLFDSIVEAEDSMDVDGSGSLRCDPNEIGGYHSSDEENGATRMVRYCVKHEWKPNLDGSISLSEGQVFRNAQMVRDVVRGYAIQEGFELNRLKNDQSVVAGKSINSNPTISAKSLKNELHDKFGVECSSQSVYRAKKKVLKTLRADHENSYAQIRKYGNILIKMNPGSMAKVHVNTDVEDSPKFERFFVSFRAMQTGFVKGCRPLIGLDGCHLSSEYGGVLLSACAMDADNGIFPLAYCVVESENTDSWSFFLQFLREALQWNTQKAICFMTDRQKGVLAAIKNEWPTAGNRYCFRHISANFHAKKKFSNLDINGLLWQAAKQGSEVGFKQVMEKIKVISVDAYNWLMNIPINSWARHCFDDRIKSDHITNNMSECFNSWIKDDRDKPILTLMECLRRKVMVRFSEKWDEVEKMNDTISTYSRKRLNKAVDDGRKLIVYHGRGEYHETVDSFGKRCLVNLSEMSCDCGQWQISGFPCAHTAAVIDYRRQYTHDYIHWYYSKEAFKLTYEGSINPIPDPSMWPDAEGTPPEPPKRRNAVGRPRKNRRREPDEGPAPSKSFTKHCKS</sequence>
<evidence type="ECO:0000256" key="4">
    <source>
        <dbReference type="PROSITE-ProRule" id="PRU00325"/>
    </source>
</evidence>
<dbReference type="InterPro" id="IPR018289">
    <property type="entry name" value="MULE_transposase_dom"/>
</dbReference>
<evidence type="ECO:0000313" key="7">
    <source>
        <dbReference type="EMBL" id="KAK3190093.1"/>
    </source>
</evidence>
<evidence type="ECO:0000259" key="6">
    <source>
        <dbReference type="PROSITE" id="PS50966"/>
    </source>
</evidence>
<dbReference type="Proteomes" id="UP001281410">
    <property type="component" value="Unassembled WGS sequence"/>
</dbReference>
<keyword evidence="8" id="KW-1185">Reference proteome</keyword>
<proteinExistence type="predicted"/>
<feature type="compositionally biased region" description="Basic residues" evidence="5">
    <location>
        <begin position="638"/>
        <end position="650"/>
    </location>
</feature>
<dbReference type="InterPro" id="IPR006564">
    <property type="entry name" value="Znf_PMZ"/>
</dbReference>
<name>A0AAD9ZSQ0_9ROSI</name>
<organism evidence="7 8">
    <name type="scientific">Dipteronia sinensis</name>
    <dbReference type="NCBI Taxonomy" id="43782"/>
    <lineage>
        <taxon>Eukaryota</taxon>
        <taxon>Viridiplantae</taxon>
        <taxon>Streptophyta</taxon>
        <taxon>Embryophyta</taxon>
        <taxon>Tracheophyta</taxon>
        <taxon>Spermatophyta</taxon>
        <taxon>Magnoliopsida</taxon>
        <taxon>eudicotyledons</taxon>
        <taxon>Gunneridae</taxon>
        <taxon>Pentapetalae</taxon>
        <taxon>rosids</taxon>
        <taxon>malvids</taxon>
        <taxon>Sapindales</taxon>
        <taxon>Sapindaceae</taxon>
        <taxon>Hippocastanoideae</taxon>
        <taxon>Acereae</taxon>
        <taxon>Dipteronia</taxon>
    </lineage>
</organism>
<keyword evidence="1" id="KW-0479">Metal-binding</keyword>
<reference evidence="7" key="1">
    <citation type="journal article" date="2023" name="Plant J.">
        <title>Genome sequences and population genomics provide insights into the demographic history, inbreeding, and mutation load of two 'living fossil' tree species of Dipteronia.</title>
        <authorList>
            <person name="Feng Y."/>
            <person name="Comes H.P."/>
            <person name="Chen J."/>
            <person name="Zhu S."/>
            <person name="Lu R."/>
            <person name="Zhang X."/>
            <person name="Li P."/>
            <person name="Qiu J."/>
            <person name="Olsen K.M."/>
            <person name="Qiu Y."/>
        </authorList>
    </citation>
    <scope>NUCLEOTIDE SEQUENCE</scope>
    <source>
        <strain evidence="7">NBL</strain>
    </source>
</reference>
<dbReference type="Pfam" id="PF10551">
    <property type="entry name" value="MULE"/>
    <property type="match status" value="1"/>
</dbReference>
<comment type="caution">
    <text evidence="7">The sequence shown here is derived from an EMBL/GenBank/DDBJ whole genome shotgun (WGS) entry which is preliminary data.</text>
</comment>
<dbReference type="PROSITE" id="PS50966">
    <property type="entry name" value="ZF_SWIM"/>
    <property type="match status" value="1"/>
</dbReference>
<feature type="region of interest" description="Disordered" evidence="5">
    <location>
        <begin position="621"/>
        <end position="669"/>
    </location>
</feature>
<evidence type="ECO:0000256" key="2">
    <source>
        <dbReference type="ARBA" id="ARBA00022771"/>
    </source>
</evidence>
<evidence type="ECO:0000256" key="5">
    <source>
        <dbReference type="SAM" id="MobiDB-lite"/>
    </source>
</evidence>
<dbReference type="PANTHER" id="PTHR31973">
    <property type="entry name" value="POLYPROTEIN, PUTATIVE-RELATED"/>
    <property type="match status" value="1"/>
</dbReference>
<dbReference type="GO" id="GO:0008270">
    <property type="term" value="F:zinc ion binding"/>
    <property type="evidence" value="ECO:0007669"/>
    <property type="project" value="UniProtKB-KW"/>
</dbReference>
<protein>
    <recommendedName>
        <fullName evidence="6">SWIM-type domain-containing protein</fullName>
    </recommendedName>
</protein>
<gene>
    <name evidence="7" type="ORF">Dsin_029654</name>
</gene>
<keyword evidence="3" id="KW-0862">Zinc</keyword>
<dbReference type="AlphaFoldDB" id="A0AAD9ZSQ0"/>
<dbReference type="PANTHER" id="PTHR31973:SF187">
    <property type="entry name" value="MUTATOR TRANSPOSASE MUDRA PROTEIN"/>
    <property type="match status" value="1"/>
</dbReference>
<evidence type="ECO:0000256" key="1">
    <source>
        <dbReference type="ARBA" id="ARBA00022723"/>
    </source>
</evidence>
<dbReference type="Pfam" id="PF04434">
    <property type="entry name" value="SWIM"/>
    <property type="match status" value="1"/>
</dbReference>
<evidence type="ECO:0000313" key="8">
    <source>
        <dbReference type="Proteomes" id="UP001281410"/>
    </source>
</evidence>
<feature type="domain" description="SWIM-type" evidence="6">
    <location>
        <begin position="560"/>
        <end position="592"/>
    </location>
</feature>